<keyword evidence="1" id="KW-0489">Methyltransferase</keyword>
<dbReference type="Proteomes" id="UP000321234">
    <property type="component" value="Unassembled WGS sequence"/>
</dbReference>
<dbReference type="GO" id="GO:0032259">
    <property type="term" value="P:methylation"/>
    <property type="evidence" value="ECO:0007669"/>
    <property type="project" value="UniProtKB-KW"/>
</dbReference>
<dbReference type="OrthoDB" id="116799at2"/>
<dbReference type="EMBL" id="VKAC01000001">
    <property type="protein sequence ID" value="TXR58179.1"/>
    <property type="molecule type" value="Genomic_DNA"/>
</dbReference>
<keyword evidence="1" id="KW-0808">Transferase</keyword>
<accession>A0A5C8ZLZ9</accession>
<keyword evidence="2" id="KW-1185">Reference proteome</keyword>
<name>A0A5C8ZLZ9_9ACTN</name>
<dbReference type="AlphaFoldDB" id="A0A5C8ZLZ9"/>
<dbReference type="Gene3D" id="3.40.50.150">
    <property type="entry name" value="Vaccinia Virus protein VP39"/>
    <property type="match status" value="1"/>
</dbReference>
<dbReference type="GO" id="GO:0009312">
    <property type="term" value="P:oligosaccharide biosynthetic process"/>
    <property type="evidence" value="ECO:0007669"/>
    <property type="project" value="InterPro"/>
</dbReference>
<dbReference type="Pfam" id="PF05401">
    <property type="entry name" value="NodS"/>
    <property type="match status" value="1"/>
</dbReference>
<sequence>MPSSAESHEATSLPSSYFEDLYESRQDPWGFTDRWYEQRKRALTLAALPARRYRRAFEPGCSLGVFTGELAERCDVLISTDVSQTALRRAAGRVPSNVELRRWGLGEPWPEETFDLVVLSEVGYYLSTADLPDVVGAAVASLEEGGTLVAAHWRHEVADYPQDGDAVHATIQAAPELQRLGGWRDEDVVIEVWEKCAHSVASLARREGLV</sequence>
<dbReference type="InterPro" id="IPR029063">
    <property type="entry name" value="SAM-dependent_MTases_sf"/>
</dbReference>
<dbReference type="GO" id="GO:0008757">
    <property type="term" value="F:S-adenosylmethionine-dependent methyltransferase activity"/>
    <property type="evidence" value="ECO:0007669"/>
    <property type="project" value="InterPro"/>
</dbReference>
<reference evidence="1 2" key="1">
    <citation type="submission" date="2019-07" db="EMBL/GenBank/DDBJ databases">
        <title>Quadrisphaera sp. strain DD2A genome sequencing and assembly.</title>
        <authorList>
            <person name="Kim I."/>
        </authorList>
    </citation>
    <scope>NUCLEOTIDE SEQUENCE [LARGE SCALE GENOMIC DNA]</scope>
    <source>
        <strain evidence="1 2">DD2A</strain>
    </source>
</reference>
<dbReference type="InterPro" id="IPR008715">
    <property type="entry name" value="SAM-MeTfrase_NodS-like"/>
</dbReference>
<dbReference type="SUPFAM" id="SSF53335">
    <property type="entry name" value="S-adenosyl-L-methionine-dependent methyltransferases"/>
    <property type="match status" value="1"/>
</dbReference>
<organism evidence="1 2">
    <name type="scientific">Quadrisphaera setariae</name>
    <dbReference type="NCBI Taxonomy" id="2593304"/>
    <lineage>
        <taxon>Bacteria</taxon>
        <taxon>Bacillati</taxon>
        <taxon>Actinomycetota</taxon>
        <taxon>Actinomycetes</taxon>
        <taxon>Kineosporiales</taxon>
        <taxon>Kineosporiaceae</taxon>
        <taxon>Quadrisphaera</taxon>
    </lineage>
</organism>
<proteinExistence type="predicted"/>
<gene>
    <name evidence="1" type="ORF">FMM08_03085</name>
</gene>
<evidence type="ECO:0000313" key="1">
    <source>
        <dbReference type="EMBL" id="TXR58179.1"/>
    </source>
</evidence>
<dbReference type="CDD" id="cd02440">
    <property type="entry name" value="AdoMet_MTases"/>
    <property type="match status" value="1"/>
</dbReference>
<evidence type="ECO:0000313" key="2">
    <source>
        <dbReference type="Proteomes" id="UP000321234"/>
    </source>
</evidence>
<comment type="caution">
    <text evidence="1">The sequence shown here is derived from an EMBL/GenBank/DDBJ whole genome shotgun (WGS) entry which is preliminary data.</text>
</comment>
<protein>
    <submittedName>
        <fullName evidence="1">Class I SAM-dependent methyltransferase</fullName>
    </submittedName>
</protein>